<dbReference type="Gene3D" id="3.40.50.300">
    <property type="entry name" value="P-loop containing nucleotide triphosphate hydrolases"/>
    <property type="match status" value="1"/>
</dbReference>
<dbReference type="PANTHER" id="PTHR36153:SF1">
    <property type="entry name" value="TYPE VI SECRETION SYSTEM COMPONENT TSSM1"/>
    <property type="match status" value="1"/>
</dbReference>
<dbReference type="EMBL" id="NEXX01000001">
    <property type="protein sequence ID" value="OUY08260.1"/>
    <property type="molecule type" value="Genomic_DNA"/>
</dbReference>
<evidence type="ECO:0000259" key="4">
    <source>
        <dbReference type="Pfam" id="PF14331"/>
    </source>
</evidence>
<dbReference type="Pfam" id="PF06744">
    <property type="entry name" value="IcmF_C"/>
    <property type="match status" value="1"/>
</dbReference>
<evidence type="ECO:0000256" key="1">
    <source>
        <dbReference type="SAM" id="Phobius"/>
    </source>
</evidence>
<evidence type="ECO:0000259" key="2">
    <source>
        <dbReference type="Pfam" id="PF06744"/>
    </source>
</evidence>
<feature type="transmembrane region" description="Helical" evidence="1">
    <location>
        <begin position="12"/>
        <end position="31"/>
    </location>
</feature>
<dbReference type="Pfam" id="PF06761">
    <property type="entry name" value="IcmF-related"/>
    <property type="match status" value="1"/>
</dbReference>
<dbReference type="PANTHER" id="PTHR36153">
    <property type="entry name" value="INNER MEMBRANE PROTEIN-RELATED"/>
    <property type="match status" value="1"/>
</dbReference>
<keyword evidence="6" id="KW-1185">Reference proteome</keyword>
<gene>
    <name evidence="5" type="ORF">CAP51_01160</name>
</gene>
<organism evidence="5 6">
    <name type="scientific">Acinetobacter populi</name>
    <dbReference type="NCBI Taxonomy" id="1582270"/>
    <lineage>
        <taxon>Bacteria</taxon>
        <taxon>Pseudomonadati</taxon>
        <taxon>Pseudomonadota</taxon>
        <taxon>Gammaproteobacteria</taxon>
        <taxon>Moraxellales</taxon>
        <taxon>Moraxellaceae</taxon>
        <taxon>Acinetobacter</taxon>
    </lineage>
</organism>
<dbReference type="Proteomes" id="UP000196536">
    <property type="component" value="Unassembled WGS sequence"/>
</dbReference>
<protein>
    <submittedName>
        <fullName evidence="5">Type VI secretion protein IcmF</fullName>
    </submittedName>
</protein>
<dbReference type="SUPFAM" id="SSF52540">
    <property type="entry name" value="P-loop containing nucleoside triphosphate hydrolases"/>
    <property type="match status" value="1"/>
</dbReference>
<name>A0A1Z9Z1C4_9GAMM</name>
<dbReference type="InterPro" id="IPR027417">
    <property type="entry name" value="P-loop_NTPase"/>
</dbReference>
<dbReference type="AlphaFoldDB" id="A0A1Z9Z1C4"/>
<dbReference type="InterPro" id="IPR009612">
    <property type="entry name" value="IcmF-rel"/>
</dbReference>
<dbReference type="InterPro" id="IPR010623">
    <property type="entry name" value="IcmF_C"/>
</dbReference>
<evidence type="ECO:0000259" key="3">
    <source>
        <dbReference type="Pfam" id="PF06761"/>
    </source>
</evidence>
<dbReference type="InterPro" id="IPR053156">
    <property type="entry name" value="T6SS_TssM-like"/>
</dbReference>
<keyword evidence="1" id="KW-0812">Transmembrane</keyword>
<reference evidence="5 6" key="1">
    <citation type="submission" date="2017-05" db="EMBL/GenBank/DDBJ databases">
        <title>Acinetobacter populi ANC 5415 (= PBJ7), whole genome shotgun sequencing project.</title>
        <authorList>
            <person name="Nemec A."/>
            <person name="Radolfova-Krizova L."/>
        </authorList>
    </citation>
    <scope>NUCLEOTIDE SEQUENCE [LARGE SCALE GENOMIC DNA]</scope>
    <source>
        <strain evidence="5 6">PBJ7</strain>
    </source>
</reference>
<comment type="caution">
    <text evidence="5">The sequence shown here is derived from an EMBL/GenBank/DDBJ whole genome shotgun (WGS) entry which is preliminary data.</text>
</comment>
<keyword evidence="1" id="KW-0472">Membrane</keyword>
<accession>A0A1Z9Z1C4</accession>
<evidence type="ECO:0000313" key="5">
    <source>
        <dbReference type="EMBL" id="OUY08260.1"/>
    </source>
</evidence>
<dbReference type="InterPro" id="IPR025743">
    <property type="entry name" value="TssM1_N"/>
</dbReference>
<dbReference type="InterPro" id="IPR017731">
    <property type="entry name" value="TssM1-like"/>
</dbReference>
<keyword evidence="1" id="KW-1133">Transmembrane helix</keyword>
<feature type="transmembrane region" description="Helical" evidence="1">
    <location>
        <begin position="43"/>
        <end position="63"/>
    </location>
</feature>
<dbReference type="Pfam" id="PF14331">
    <property type="entry name" value="IcmF-related_N"/>
    <property type="match status" value="1"/>
</dbReference>
<feature type="domain" description="IcmF-related" evidence="3">
    <location>
        <begin position="531"/>
        <end position="816"/>
    </location>
</feature>
<feature type="domain" description="Type VI secretion system component TssM1 N-terminal" evidence="4">
    <location>
        <begin position="202"/>
        <end position="460"/>
    </location>
</feature>
<feature type="transmembrane region" description="Helical" evidence="1">
    <location>
        <begin position="453"/>
        <end position="473"/>
    </location>
</feature>
<proteinExistence type="predicted"/>
<dbReference type="NCBIfam" id="TIGR03348">
    <property type="entry name" value="VI_IcmF"/>
    <property type="match status" value="1"/>
</dbReference>
<feature type="domain" description="Type VI secretion system IcmF C-terminal" evidence="2">
    <location>
        <begin position="1053"/>
        <end position="1156"/>
    </location>
</feature>
<dbReference type="CDD" id="cd00882">
    <property type="entry name" value="Ras_like_GTPase"/>
    <property type="match status" value="1"/>
</dbReference>
<dbReference type="OrthoDB" id="9758229at2"/>
<evidence type="ECO:0000313" key="6">
    <source>
        <dbReference type="Proteomes" id="UP000196536"/>
    </source>
</evidence>
<sequence length="1172" mass="133421">MGILSGLGWSSLWSVFGILSLITMIWVAGPTLSIADYKPLAPIWVRVLLSVLICLIFLAVYLYKWYQTKKLNQHVIEEIKASELGSDNKTGSIGNSALQEQFLNIETVLQRHNDQQSKNLFQKLFADKNEYIYQKPWFLMVGASGVGKTTAILNSGLTFPVGTTDNVSKLIGTRDCDWFLTDEALLLDTAGRFVEQNDDINNSEDWNELLGLLKRCRTKQPINGLVLMVSTDDILSKDEGRVQQQLQQIRLRLQELQASFKTTYPLYIMVNKIDLISGFNQYFNYLTEEERKKVFGVDLDPLTPTSAEKINRITSEIDQISERIQKNLFTSVAYNNQQNDPSDLAIGFASEFSNFSQSLKLYLKRLLNLSRYDSDLNLAGVYFTSAVQQENESIKSTDALNYDLQEKYSGNGHATLVPKAKAYFVNQIFQTLLLNTANLAGMDNAWLKKRRKIYWICVAVTALVLLIFLFLLIRAYSHNHHYLDAVSTQLNKVESDAKNVDATNVSDLLNFTQKVYLLPTYNINKEYLDDSFIKNLGLSQFKDVEKAAMSKHQSLIDENLIPVISTEIDEQLKRSIDSKDYNRIYRNLKTYLMLYQPNHYSNDYINQWIVTDLMKYNANGDDVNHQSIQALKNVLSSKRIIAKNNYDPLLVSQARELLLHQDIANLIYADLVHYVRSLDLRSMPVVSFVSMGGSSTNTLFRRVSNKTLNEPISVLYTKYGYKNLFMPYVGERLNKFYKEEKWVLGDGVLVQSEDQVLADIYQLYAIQYTEAWKNYLKDIRMLQPQNLQQAIAMSKQLSEKNSSLAGIIKGISDNTNLMTPTVLNAETEQSQQKNQDKALEIGKNPVLDESKVQGYLQIIASNFSQFQSLTQTGSESGAQLDEIIKSINDLYVYLVALQLSMQSDDQLMPDTTPLVNYKAQVNRLPEPFRPMLDQFVTQVTLSSQQYKDAQTLGVAKQQDQMVQSNCRNLTSNKYPFVAKSTQDISLQELGSLFGKEGIYLKTLGANVAVSQNQNTPFILLLENNQIKRKANYLDAEKINMQYFAGRNTPHIDFVMRVIAMDKSIDNLNISYGGKKIQYYHGPQQNVMLSWPAQDNQIILEATSANEKPETLEVKGEWAIFRLIDQANKAILTNDGKGILATFNLDGKKVYIEFRAVSGNNPFNLTLFREFKC</sequence>
<dbReference type="RefSeq" id="WP_087618902.1">
    <property type="nucleotide sequence ID" value="NZ_NEXX01000001.1"/>
</dbReference>